<accession>A0A0K8R2T6</accession>
<sequence length="239" mass="26922">MLSLLVLALCLLISGGISEVDKEETSSTDEEREETTSTMPLSGPVFNYSETNPELQKYQDAWTFMTSNESFHMLYRNFNTNPTGANTTNCVNATLIYRNETTHYVLHTVTYLNTTSNMTIGFNKSYNVISSECYTTRNVLNGTVAGTNTSELYPFAFADSNCAVIRKDSWSNETFKACELWVFESALEEELSCCHFVFDLLCTRGYKQKTYDPKLCKPKDIEVNVGATESTTITNSNTR</sequence>
<protein>
    <submittedName>
        <fullName evidence="3">Putative salivary lipocalin</fullName>
    </submittedName>
</protein>
<feature type="signal peptide" evidence="2">
    <location>
        <begin position="1"/>
        <end position="18"/>
    </location>
</feature>
<dbReference type="GO" id="GO:0043176">
    <property type="term" value="F:amine binding"/>
    <property type="evidence" value="ECO:0007669"/>
    <property type="project" value="InterPro"/>
</dbReference>
<feature type="chain" id="PRO_5005515894" evidence="2">
    <location>
        <begin position="19"/>
        <end position="239"/>
    </location>
</feature>
<evidence type="ECO:0000313" key="3">
    <source>
        <dbReference type="EMBL" id="JAA65382.1"/>
    </source>
</evidence>
<organism evidence="3">
    <name type="scientific">Ixodes ricinus</name>
    <name type="common">Common tick</name>
    <name type="synonym">Acarus ricinus</name>
    <dbReference type="NCBI Taxonomy" id="34613"/>
    <lineage>
        <taxon>Eukaryota</taxon>
        <taxon>Metazoa</taxon>
        <taxon>Ecdysozoa</taxon>
        <taxon>Arthropoda</taxon>
        <taxon>Chelicerata</taxon>
        <taxon>Arachnida</taxon>
        <taxon>Acari</taxon>
        <taxon>Parasitiformes</taxon>
        <taxon>Ixodida</taxon>
        <taxon>Ixodoidea</taxon>
        <taxon>Ixodidae</taxon>
        <taxon>Ixodinae</taxon>
        <taxon>Ixodes</taxon>
    </lineage>
</organism>
<dbReference type="GO" id="GO:0030682">
    <property type="term" value="P:symbiont-mediated perturbation of host defenses"/>
    <property type="evidence" value="ECO:0007669"/>
    <property type="project" value="InterPro"/>
</dbReference>
<dbReference type="InterPro" id="IPR012674">
    <property type="entry name" value="Calycin"/>
</dbReference>
<dbReference type="AlphaFoldDB" id="A0A0K8R2T6"/>
<feature type="region of interest" description="Disordered" evidence="1">
    <location>
        <begin position="21"/>
        <end position="45"/>
    </location>
</feature>
<evidence type="ECO:0000256" key="2">
    <source>
        <dbReference type="SAM" id="SignalP"/>
    </source>
</evidence>
<dbReference type="Gene3D" id="2.40.128.20">
    <property type="match status" value="1"/>
</dbReference>
<reference evidence="3" key="1">
    <citation type="submission" date="2012-12" db="EMBL/GenBank/DDBJ databases">
        <title>Identification and characterization of a phenylalanine ammonia-lyase gene family in Isatis indigotica Fort.</title>
        <authorList>
            <person name="Liu Q."/>
            <person name="Chen J."/>
            <person name="Zhou X."/>
            <person name="Di P."/>
            <person name="Xiao Y."/>
            <person name="Xuan H."/>
            <person name="Zhang L."/>
            <person name="Chen W."/>
        </authorList>
    </citation>
    <scope>NUCLEOTIDE SEQUENCE</scope>
    <source>
        <tissue evidence="3">Salivary gland</tissue>
    </source>
</reference>
<name>A0A0K8R2T6_IXORI</name>
<dbReference type="InterPro" id="IPR002970">
    <property type="entry name" value="Tick_his-bd"/>
</dbReference>
<evidence type="ECO:0000256" key="1">
    <source>
        <dbReference type="SAM" id="MobiDB-lite"/>
    </source>
</evidence>
<dbReference type="EMBL" id="GADI01008426">
    <property type="protein sequence ID" value="JAA65382.1"/>
    <property type="molecule type" value="mRNA"/>
</dbReference>
<proteinExistence type="evidence at transcript level"/>
<keyword evidence="2" id="KW-0732">Signal</keyword>
<dbReference type="SUPFAM" id="SSF50814">
    <property type="entry name" value="Lipocalins"/>
    <property type="match status" value="1"/>
</dbReference>
<dbReference type="Pfam" id="PF02098">
    <property type="entry name" value="His_binding"/>
    <property type="match status" value="1"/>
</dbReference>